<feature type="compositionally biased region" description="Polar residues" evidence="1">
    <location>
        <begin position="1"/>
        <end position="11"/>
    </location>
</feature>
<feature type="compositionally biased region" description="Low complexity" evidence="1">
    <location>
        <begin position="52"/>
        <end position="61"/>
    </location>
</feature>
<dbReference type="EMBL" id="KZ857429">
    <property type="protein sequence ID" value="RDX46253.1"/>
    <property type="molecule type" value="Genomic_DNA"/>
</dbReference>
<gene>
    <name evidence="2" type="ORF">OH76DRAFT_1485673</name>
</gene>
<organism evidence="2 3">
    <name type="scientific">Lentinus brumalis</name>
    <dbReference type="NCBI Taxonomy" id="2498619"/>
    <lineage>
        <taxon>Eukaryota</taxon>
        <taxon>Fungi</taxon>
        <taxon>Dikarya</taxon>
        <taxon>Basidiomycota</taxon>
        <taxon>Agaricomycotina</taxon>
        <taxon>Agaricomycetes</taxon>
        <taxon>Polyporales</taxon>
        <taxon>Polyporaceae</taxon>
        <taxon>Lentinus</taxon>
    </lineage>
</organism>
<evidence type="ECO:0000256" key="1">
    <source>
        <dbReference type="SAM" id="MobiDB-lite"/>
    </source>
</evidence>
<evidence type="ECO:0000313" key="2">
    <source>
        <dbReference type="EMBL" id="RDX46253.1"/>
    </source>
</evidence>
<protein>
    <submittedName>
        <fullName evidence="2">Uncharacterized protein</fullName>
    </submittedName>
</protein>
<keyword evidence="3" id="KW-1185">Reference proteome</keyword>
<proteinExistence type="predicted"/>
<reference evidence="2 3" key="1">
    <citation type="journal article" date="2018" name="Biotechnol. Biofuels">
        <title>Integrative visual omics of the white-rot fungus Polyporus brumalis exposes the biotechnological potential of its oxidative enzymes for delignifying raw plant biomass.</title>
        <authorList>
            <person name="Miyauchi S."/>
            <person name="Rancon A."/>
            <person name="Drula E."/>
            <person name="Hage H."/>
            <person name="Chaduli D."/>
            <person name="Favel A."/>
            <person name="Grisel S."/>
            <person name="Henrissat B."/>
            <person name="Herpoel-Gimbert I."/>
            <person name="Ruiz-Duenas F.J."/>
            <person name="Chevret D."/>
            <person name="Hainaut M."/>
            <person name="Lin J."/>
            <person name="Wang M."/>
            <person name="Pangilinan J."/>
            <person name="Lipzen A."/>
            <person name="Lesage-Meessen L."/>
            <person name="Navarro D."/>
            <person name="Riley R."/>
            <person name="Grigoriev I.V."/>
            <person name="Zhou S."/>
            <person name="Raouche S."/>
            <person name="Rosso M.N."/>
        </authorList>
    </citation>
    <scope>NUCLEOTIDE SEQUENCE [LARGE SCALE GENOMIC DNA]</scope>
    <source>
        <strain evidence="2 3">BRFM 1820</strain>
    </source>
</reference>
<dbReference type="Proteomes" id="UP000256964">
    <property type="component" value="Unassembled WGS sequence"/>
</dbReference>
<dbReference type="OrthoDB" id="2757496at2759"/>
<name>A0A371D151_9APHY</name>
<sequence>MSATSQSQSPATERPTLRKKLSRKFSSLTLKRSSSRKAEAVPPVPHLDRKSSVSSSSTITDRIVDSPPSTPRAPVDAETAKAIISYAYPLWRVDPALVGCFVVL</sequence>
<dbReference type="AlphaFoldDB" id="A0A371D151"/>
<evidence type="ECO:0000313" key="3">
    <source>
        <dbReference type="Proteomes" id="UP000256964"/>
    </source>
</evidence>
<accession>A0A371D151</accession>
<feature type="region of interest" description="Disordered" evidence="1">
    <location>
        <begin position="1"/>
        <end position="74"/>
    </location>
</feature>